<dbReference type="GO" id="GO:0003677">
    <property type="term" value="F:DNA binding"/>
    <property type="evidence" value="ECO:0007669"/>
    <property type="project" value="UniProtKB-KW"/>
</dbReference>
<dbReference type="Gene3D" id="4.10.240.10">
    <property type="entry name" value="Zn(2)-C6 fungal-type DNA-binding domain"/>
    <property type="match status" value="1"/>
</dbReference>
<keyword evidence="5" id="KW-0804">Transcription</keyword>
<protein>
    <submittedName>
        <fullName evidence="9">Fungal-specific transcription factor domain-containing protein</fullName>
    </submittedName>
</protein>
<reference evidence="9" key="1">
    <citation type="journal article" date="2023" name="Mol. Phylogenet. Evol.">
        <title>Genome-scale phylogeny and comparative genomics of the fungal order Sordariales.</title>
        <authorList>
            <person name="Hensen N."/>
            <person name="Bonometti L."/>
            <person name="Westerberg I."/>
            <person name="Brannstrom I.O."/>
            <person name="Guillou S."/>
            <person name="Cros-Aarteil S."/>
            <person name="Calhoun S."/>
            <person name="Haridas S."/>
            <person name="Kuo A."/>
            <person name="Mondo S."/>
            <person name="Pangilinan J."/>
            <person name="Riley R."/>
            <person name="LaButti K."/>
            <person name="Andreopoulos B."/>
            <person name="Lipzen A."/>
            <person name="Chen C."/>
            <person name="Yan M."/>
            <person name="Daum C."/>
            <person name="Ng V."/>
            <person name="Clum A."/>
            <person name="Steindorff A."/>
            <person name="Ohm R.A."/>
            <person name="Martin F."/>
            <person name="Silar P."/>
            <person name="Natvig D.O."/>
            <person name="Lalanne C."/>
            <person name="Gautier V."/>
            <person name="Ament-Velasquez S.L."/>
            <person name="Kruys A."/>
            <person name="Hutchinson M.I."/>
            <person name="Powell A.J."/>
            <person name="Barry K."/>
            <person name="Miller A.N."/>
            <person name="Grigoriev I.V."/>
            <person name="Debuchy R."/>
            <person name="Gladieux P."/>
            <person name="Hiltunen Thoren M."/>
            <person name="Johannesson H."/>
        </authorList>
    </citation>
    <scope>NUCLEOTIDE SEQUENCE</scope>
    <source>
        <strain evidence="9">CBS 168.71</strain>
    </source>
</reference>
<evidence type="ECO:0000313" key="9">
    <source>
        <dbReference type="EMBL" id="KAK3300593.1"/>
    </source>
</evidence>
<dbReference type="SUPFAM" id="SSF57701">
    <property type="entry name" value="Zn2/Cys6 DNA-binding domain"/>
    <property type="match status" value="1"/>
</dbReference>
<evidence type="ECO:0000259" key="8">
    <source>
        <dbReference type="PROSITE" id="PS50048"/>
    </source>
</evidence>
<dbReference type="AlphaFoldDB" id="A0AAE0HQ18"/>
<dbReference type="GO" id="GO:0000981">
    <property type="term" value="F:DNA-binding transcription factor activity, RNA polymerase II-specific"/>
    <property type="evidence" value="ECO:0007669"/>
    <property type="project" value="InterPro"/>
</dbReference>
<dbReference type="InterPro" id="IPR021858">
    <property type="entry name" value="Fun_TF"/>
</dbReference>
<dbReference type="PROSITE" id="PS50048">
    <property type="entry name" value="ZN2_CY6_FUNGAL_2"/>
    <property type="match status" value="1"/>
</dbReference>
<dbReference type="EMBL" id="JAUEPN010000001">
    <property type="protein sequence ID" value="KAK3300593.1"/>
    <property type="molecule type" value="Genomic_DNA"/>
</dbReference>
<dbReference type="RefSeq" id="XP_062664107.1">
    <property type="nucleotide sequence ID" value="XM_062799118.1"/>
</dbReference>
<dbReference type="Pfam" id="PF00172">
    <property type="entry name" value="Zn_clus"/>
    <property type="match status" value="1"/>
</dbReference>
<dbReference type="Pfam" id="PF11951">
    <property type="entry name" value="Fungal_trans_2"/>
    <property type="match status" value="1"/>
</dbReference>
<dbReference type="SMART" id="SM00066">
    <property type="entry name" value="GAL4"/>
    <property type="match status" value="1"/>
</dbReference>
<keyword evidence="10" id="KW-1185">Reference proteome</keyword>
<dbReference type="PROSITE" id="PS00463">
    <property type="entry name" value="ZN2_CY6_FUNGAL_1"/>
    <property type="match status" value="1"/>
</dbReference>
<comment type="subcellular location">
    <subcellularLocation>
        <location evidence="1">Nucleus</location>
    </subcellularLocation>
</comment>
<dbReference type="PANTHER" id="PTHR37534:SF20">
    <property type="entry name" value="PRO1A C6 ZINK-FINGER PROTEIN"/>
    <property type="match status" value="1"/>
</dbReference>
<evidence type="ECO:0000256" key="5">
    <source>
        <dbReference type="ARBA" id="ARBA00023163"/>
    </source>
</evidence>
<keyword evidence="6" id="KW-0539">Nucleus</keyword>
<feature type="domain" description="Zn(2)-C6 fungal-type" evidence="8">
    <location>
        <begin position="10"/>
        <end position="40"/>
    </location>
</feature>
<evidence type="ECO:0000256" key="7">
    <source>
        <dbReference type="SAM" id="MobiDB-lite"/>
    </source>
</evidence>
<evidence type="ECO:0000256" key="2">
    <source>
        <dbReference type="ARBA" id="ARBA00022833"/>
    </source>
</evidence>
<feature type="region of interest" description="Disordered" evidence="7">
    <location>
        <begin position="108"/>
        <end position="159"/>
    </location>
</feature>
<reference evidence="9" key="2">
    <citation type="submission" date="2023-06" db="EMBL/GenBank/DDBJ databases">
        <authorList>
            <consortium name="Lawrence Berkeley National Laboratory"/>
            <person name="Haridas S."/>
            <person name="Hensen N."/>
            <person name="Bonometti L."/>
            <person name="Westerberg I."/>
            <person name="Brannstrom I.O."/>
            <person name="Guillou S."/>
            <person name="Cros-Aarteil S."/>
            <person name="Calhoun S."/>
            <person name="Kuo A."/>
            <person name="Mondo S."/>
            <person name="Pangilinan J."/>
            <person name="Riley R."/>
            <person name="Labutti K."/>
            <person name="Andreopoulos B."/>
            <person name="Lipzen A."/>
            <person name="Chen C."/>
            <person name="Yanf M."/>
            <person name="Daum C."/>
            <person name="Ng V."/>
            <person name="Clum A."/>
            <person name="Steindorff A."/>
            <person name="Ohm R."/>
            <person name="Martin F."/>
            <person name="Silar P."/>
            <person name="Natvig D."/>
            <person name="Lalanne C."/>
            <person name="Gautier V."/>
            <person name="Ament-Velasquez S.L."/>
            <person name="Kruys A."/>
            <person name="Hutchinson M.I."/>
            <person name="Powell A.J."/>
            <person name="Barry K."/>
            <person name="Miller A.N."/>
            <person name="Grigoriev I.V."/>
            <person name="Debuchy R."/>
            <person name="Gladieux P."/>
            <person name="Thoren M.H."/>
            <person name="Johannesson H."/>
        </authorList>
    </citation>
    <scope>NUCLEOTIDE SEQUENCE</scope>
    <source>
        <strain evidence="9">CBS 168.71</strain>
    </source>
</reference>
<feature type="compositionally biased region" description="Low complexity" evidence="7">
    <location>
        <begin position="108"/>
        <end position="120"/>
    </location>
</feature>
<evidence type="ECO:0000256" key="1">
    <source>
        <dbReference type="ARBA" id="ARBA00004123"/>
    </source>
</evidence>
<gene>
    <name evidence="9" type="ORF">B0H64DRAFT_19348</name>
</gene>
<organism evidence="9 10">
    <name type="scientific">Chaetomium fimeti</name>
    <dbReference type="NCBI Taxonomy" id="1854472"/>
    <lineage>
        <taxon>Eukaryota</taxon>
        <taxon>Fungi</taxon>
        <taxon>Dikarya</taxon>
        <taxon>Ascomycota</taxon>
        <taxon>Pezizomycotina</taxon>
        <taxon>Sordariomycetes</taxon>
        <taxon>Sordariomycetidae</taxon>
        <taxon>Sordariales</taxon>
        <taxon>Chaetomiaceae</taxon>
        <taxon>Chaetomium</taxon>
    </lineage>
</organism>
<dbReference type="GeneID" id="87836066"/>
<keyword evidence="3" id="KW-0805">Transcription regulation</keyword>
<dbReference type="GO" id="GO:0008270">
    <property type="term" value="F:zinc ion binding"/>
    <property type="evidence" value="ECO:0007669"/>
    <property type="project" value="InterPro"/>
</dbReference>
<dbReference type="GO" id="GO:0005634">
    <property type="term" value="C:nucleus"/>
    <property type="evidence" value="ECO:0007669"/>
    <property type="project" value="UniProtKB-SubCell"/>
</dbReference>
<feature type="compositionally biased region" description="Low complexity" evidence="7">
    <location>
        <begin position="131"/>
        <end position="146"/>
    </location>
</feature>
<dbReference type="InterPro" id="IPR036864">
    <property type="entry name" value="Zn2-C6_fun-type_DNA-bd_sf"/>
</dbReference>
<dbReference type="InterPro" id="IPR001138">
    <property type="entry name" value="Zn2Cys6_DnaBD"/>
</dbReference>
<dbReference type="PANTHER" id="PTHR37534">
    <property type="entry name" value="TRANSCRIPTIONAL ACTIVATOR PROTEIN UGA3"/>
    <property type="match status" value="1"/>
</dbReference>
<evidence type="ECO:0000256" key="4">
    <source>
        <dbReference type="ARBA" id="ARBA00023125"/>
    </source>
</evidence>
<feature type="compositionally biased region" description="Polar residues" evidence="7">
    <location>
        <begin position="121"/>
        <end position="130"/>
    </location>
</feature>
<proteinExistence type="predicted"/>
<evidence type="ECO:0000256" key="3">
    <source>
        <dbReference type="ARBA" id="ARBA00023015"/>
    </source>
</evidence>
<sequence>MAATTRSSGGCWTCRLRRKKCDDERPICKGCLALEIDCLYSDDKPEWMDGAEKQKRKADWLKKEVKRRAAHRRERRYLQGLDVRLESLDASLTDGSDMAAAKDLINAAPPSSSATTSSTSHSIVQDSTPKSGSDSALADSLTSASSPDEHAGGLTSSCTQHRARLSQEAEAHSTMMYLDYVFPFLFPYYRPSFADVGRGWLLVLLNKNNALFHSALSLAGYFHAIVLGHIQYAPSECHSHNLEALQEQQGLALKWLQREMQDIVTRGVKSNLAEANRVMASIIQLMTGDIATAKMGNWTMHLGAATELFNEIMKHHAMTEDGHACFIKVLLQLGSRPFAWTPKHHPWGSDQAILRFFTAQLLFLDTLASTALQQPPKLQQWHHILLMVPDDETLKHMPESEKEQTLPHINLQEFVGVENWVIVSIGEIATLDSWKKEMKGAGSLSVAQLVARASAIEQRLRTSIETLGVTINYHSPPSVDGPQHLLQYFAGSFSPQMMHDTTLNSRIWAQAAITYLSVVLSGWQPSCPEIRSSVTETIQLLLSLPSPDCLRTLVWPFTITGCLASPCQEQTFRDLVAGMGPLKVFGTIREGLAIMEKVWERRADIDENPDHWDLAVSLKSLEQPALLL</sequence>
<name>A0AAE0HQ18_9PEZI</name>
<dbReference type="CDD" id="cd00067">
    <property type="entry name" value="GAL4"/>
    <property type="match status" value="1"/>
</dbReference>
<comment type="caution">
    <text evidence="9">The sequence shown here is derived from an EMBL/GenBank/DDBJ whole genome shotgun (WGS) entry which is preliminary data.</text>
</comment>
<accession>A0AAE0HQ18</accession>
<keyword evidence="4" id="KW-0238">DNA-binding</keyword>
<dbReference type="Proteomes" id="UP001278766">
    <property type="component" value="Unassembled WGS sequence"/>
</dbReference>
<evidence type="ECO:0000313" key="10">
    <source>
        <dbReference type="Proteomes" id="UP001278766"/>
    </source>
</evidence>
<evidence type="ECO:0000256" key="6">
    <source>
        <dbReference type="ARBA" id="ARBA00023242"/>
    </source>
</evidence>
<keyword evidence="2" id="KW-0862">Zinc</keyword>